<evidence type="ECO:0000256" key="14">
    <source>
        <dbReference type="SAM" id="Phobius"/>
    </source>
</evidence>
<evidence type="ECO:0000313" key="16">
    <source>
        <dbReference type="EMBL" id="MFC7153073.1"/>
    </source>
</evidence>
<dbReference type="PROSITE" id="PS50109">
    <property type="entry name" value="HIS_KIN"/>
    <property type="match status" value="1"/>
</dbReference>
<dbReference type="InterPro" id="IPR050351">
    <property type="entry name" value="BphY/WalK/GraS-like"/>
</dbReference>
<dbReference type="GO" id="GO:0005524">
    <property type="term" value="F:ATP binding"/>
    <property type="evidence" value="ECO:0007669"/>
    <property type="project" value="UniProtKB-KW"/>
</dbReference>
<evidence type="ECO:0000256" key="13">
    <source>
        <dbReference type="SAM" id="MobiDB-lite"/>
    </source>
</evidence>
<keyword evidence="17" id="KW-1185">Reference proteome</keyword>
<dbReference type="SUPFAM" id="SSF47384">
    <property type="entry name" value="Homodimeric domain of signal transducing histidine kinase"/>
    <property type="match status" value="1"/>
</dbReference>
<gene>
    <name evidence="16" type="ORF">ACFQMJ_31425</name>
</gene>
<dbReference type="EC" id="2.7.13.3" evidence="3"/>
<dbReference type="Pfam" id="PF16927">
    <property type="entry name" value="HisKA_7TM"/>
    <property type="match status" value="1"/>
</dbReference>
<feature type="transmembrane region" description="Helical" evidence="14">
    <location>
        <begin position="175"/>
        <end position="194"/>
    </location>
</feature>
<dbReference type="Gene3D" id="3.30.565.10">
    <property type="entry name" value="Histidine kinase-like ATPase, C-terminal domain"/>
    <property type="match status" value="1"/>
</dbReference>
<dbReference type="SUPFAM" id="SSF55785">
    <property type="entry name" value="PYP-like sensor domain (PAS domain)"/>
    <property type="match status" value="1"/>
</dbReference>
<feature type="transmembrane region" description="Helical" evidence="14">
    <location>
        <begin position="33"/>
        <end position="52"/>
    </location>
</feature>
<comment type="subcellular location">
    <subcellularLocation>
        <location evidence="2">Membrane</location>
        <topology evidence="2">Multi-pass membrane protein</topology>
    </subcellularLocation>
</comment>
<evidence type="ECO:0000256" key="1">
    <source>
        <dbReference type="ARBA" id="ARBA00000085"/>
    </source>
</evidence>
<dbReference type="Gene3D" id="1.10.287.130">
    <property type="match status" value="1"/>
</dbReference>
<keyword evidence="10 14" id="KW-1133">Transmembrane helix</keyword>
<dbReference type="InterPro" id="IPR003661">
    <property type="entry name" value="HisK_dim/P_dom"/>
</dbReference>
<evidence type="ECO:0000256" key="6">
    <source>
        <dbReference type="ARBA" id="ARBA00022692"/>
    </source>
</evidence>
<feature type="transmembrane region" description="Helical" evidence="14">
    <location>
        <begin position="143"/>
        <end position="163"/>
    </location>
</feature>
<dbReference type="PANTHER" id="PTHR42878">
    <property type="entry name" value="TWO-COMPONENT HISTIDINE KINASE"/>
    <property type="match status" value="1"/>
</dbReference>
<feature type="transmembrane region" description="Helical" evidence="14">
    <location>
        <begin position="100"/>
        <end position="123"/>
    </location>
</feature>
<feature type="compositionally biased region" description="Basic and acidic residues" evidence="13">
    <location>
        <begin position="571"/>
        <end position="582"/>
    </location>
</feature>
<dbReference type="PRINTS" id="PR00344">
    <property type="entry name" value="BCTRLSENSOR"/>
</dbReference>
<keyword evidence="6 14" id="KW-0812">Transmembrane</keyword>
<keyword evidence="9 16" id="KW-0067">ATP-binding</keyword>
<evidence type="ECO:0000256" key="11">
    <source>
        <dbReference type="ARBA" id="ARBA00023012"/>
    </source>
</evidence>
<dbReference type="CDD" id="cd00082">
    <property type="entry name" value="HisKA"/>
    <property type="match status" value="1"/>
</dbReference>
<keyword evidence="12 14" id="KW-0472">Membrane</keyword>
<dbReference type="Pfam" id="PF13426">
    <property type="entry name" value="PAS_9"/>
    <property type="match status" value="1"/>
</dbReference>
<dbReference type="InterPro" id="IPR036097">
    <property type="entry name" value="HisK_dim/P_sf"/>
</dbReference>
<dbReference type="EMBL" id="JBHTAI010000029">
    <property type="protein sequence ID" value="MFC7153073.1"/>
    <property type="molecule type" value="Genomic_DNA"/>
</dbReference>
<dbReference type="InterPro" id="IPR005467">
    <property type="entry name" value="His_kinase_dom"/>
</dbReference>
<dbReference type="SMART" id="SM00388">
    <property type="entry name" value="HisKA"/>
    <property type="match status" value="1"/>
</dbReference>
<dbReference type="SUPFAM" id="SSF55874">
    <property type="entry name" value="ATPase domain of HSP90 chaperone/DNA topoisomerase II/histidine kinase"/>
    <property type="match status" value="1"/>
</dbReference>
<evidence type="ECO:0000256" key="4">
    <source>
        <dbReference type="ARBA" id="ARBA00022553"/>
    </source>
</evidence>
<keyword evidence="5" id="KW-0808">Transferase</keyword>
<evidence type="ECO:0000256" key="8">
    <source>
        <dbReference type="ARBA" id="ARBA00022777"/>
    </source>
</evidence>
<feature type="domain" description="Histidine kinase" evidence="15">
    <location>
        <begin position="356"/>
        <end position="573"/>
    </location>
</feature>
<dbReference type="Pfam" id="PF02518">
    <property type="entry name" value="HATPase_c"/>
    <property type="match status" value="1"/>
</dbReference>
<keyword evidence="11" id="KW-0902">Two-component regulatory system</keyword>
<sequence length="582" mass="66769">MNATIELILMSASVIMTGIVLFFIYGYRRERGVRYLLGVIVCRMVYSISIILEKSSFLLTDKLLFRHLQSTALNLMVPFVLLFVYQLIGREKPVKPMWRILLFAPFALWSLMSWFDFELHLVYHSVALVNGDLVTVRTVYSRVFSLACYSIIVACAYFLFQYIRNIRSDFRKPGMWVLFLSLFPFALDVARLIQPKWSPWLLPMSVYCGVTGMLMLVIMLRIKFFAVLPFARTIVLDTLQESIVITNASGKIIDSNKQASRWFADMGHAEISGRDVKELLEPWPEWRRLCESMQEGRVTIEARLDGERKIYNVNVYPVHRLRAQGSVSLIVDVTEKEKHLEQIARLNRMKDQLFTIVSHDIRSPLASQYQLVAMLEEDKDRFDEEHREIVGMLGEQIRQTLGMTNNLLEWFRSQREDMTLRPRWLELREVVEDCRDALRAQSEAKRIHVENAVPVGALVYADREALGLILRNLLSNAVKFTGTEGSIRVDARVSGEEATVSVRDNGLGMTEEQVRQLFEEKALNSSPGTMGERGTGLGLLVSRQFAERSGGRLWAESQEGQGSAFHFTVRGGKEDESSRSRR</sequence>
<keyword evidence="7" id="KW-0547">Nucleotide-binding</keyword>
<name>A0ABW2FMR2_9BACL</name>
<evidence type="ECO:0000256" key="7">
    <source>
        <dbReference type="ARBA" id="ARBA00022741"/>
    </source>
</evidence>
<evidence type="ECO:0000256" key="5">
    <source>
        <dbReference type="ARBA" id="ARBA00022679"/>
    </source>
</evidence>
<dbReference type="InterPro" id="IPR036890">
    <property type="entry name" value="HATPase_C_sf"/>
</dbReference>
<keyword evidence="4" id="KW-0597">Phosphoprotein</keyword>
<feature type="transmembrane region" description="Helical" evidence="14">
    <location>
        <begin position="72"/>
        <end position="88"/>
    </location>
</feature>
<proteinExistence type="predicted"/>
<evidence type="ECO:0000256" key="2">
    <source>
        <dbReference type="ARBA" id="ARBA00004141"/>
    </source>
</evidence>
<dbReference type="Gene3D" id="3.30.450.20">
    <property type="entry name" value="PAS domain"/>
    <property type="match status" value="1"/>
</dbReference>
<dbReference type="InterPro" id="IPR000014">
    <property type="entry name" value="PAS"/>
</dbReference>
<accession>A0ABW2FMR2</accession>
<dbReference type="InterPro" id="IPR004358">
    <property type="entry name" value="Sig_transdc_His_kin-like_C"/>
</dbReference>
<feature type="transmembrane region" description="Helical" evidence="14">
    <location>
        <begin position="200"/>
        <end position="222"/>
    </location>
</feature>
<dbReference type="InterPro" id="IPR003594">
    <property type="entry name" value="HATPase_dom"/>
</dbReference>
<dbReference type="InterPro" id="IPR031621">
    <property type="entry name" value="HisKA_7TM"/>
</dbReference>
<comment type="catalytic activity">
    <reaction evidence="1">
        <text>ATP + protein L-histidine = ADP + protein N-phospho-L-histidine.</text>
        <dbReference type="EC" id="2.7.13.3"/>
    </reaction>
</comment>
<organism evidence="16 17">
    <name type="scientific">Cohnella cellulosilytica</name>
    <dbReference type="NCBI Taxonomy" id="986710"/>
    <lineage>
        <taxon>Bacteria</taxon>
        <taxon>Bacillati</taxon>
        <taxon>Bacillota</taxon>
        <taxon>Bacilli</taxon>
        <taxon>Bacillales</taxon>
        <taxon>Paenibacillaceae</taxon>
        <taxon>Cohnella</taxon>
    </lineage>
</organism>
<evidence type="ECO:0000313" key="17">
    <source>
        <dbReference type="Proteomes" id="UP001596378"/>
    </source>
</evidence>
<evidence type="ECO:0000256" key="9">
    <source>
        <dbReference type="ARBA" id="ARBA00022840"/>
    </source>
</evidence>
<dbReference type="PANTHER" id="PTHR42878:SF7">
    <property type="entry name" value="SENSOR HISTIDINE KINASE GLRK"/>
    <property type="match status" value="1"/>
</dbReference>
<evidence type="ECO:0000256" key="3">
    <source>
        <dbReference type="ARBA" id="ARBA00012438"/>
    </source>
</evidence>
<feature type="region of interest" description="Disordered" evidence="13">
    <location>
        <begin position="552"/>
        <end position="582"/>
    </location>
</feature>
<protein>
    <recommendedName>
        <fullName evidence="3">histidine kinase</fullName>
        <ecNumber evidence="3">2.7.13.3</ecNumber>
    </recommendedName>
</protein>
<feature type="transmembrane region" description="Helical" evidence="14">
    <location>
        <begin position="6"/>
        <end position="26"/>
    </location>
</feature>
<comment type="caution">
    <text evidence="16">The sequence shown here is derived from an EMBL/GenBank/DDBJ whole genome shotgun (WGS) entry which is preliminary data.</text>
</comment>
<dbReference type="Pfam" id="PF00512">
    <property type="entry name" value="HisKA"/>
    <property type="match status" value="1"/>
</dbReference>
<evidence type="ECO:0000256" key="12">
    <source>
        <dbReference type="ARBA" id="ARBA00023136"/>
    </source>
</evidence>
<reference evidence="17" key="1">
    <citation type="journal article" date="2019" name="Int. J. Syst. Evol. Microbiol.">
        <title>The Global Catalogue of Microorganisms (GCM) 10K type strain sequencing project: providing services to taxonomists for standard genome sequencing and annotation.</title>
        <authorList>
            <consortium name="The Broad Institute Genomics Platform"/>
            <consortium name="The Broad Institute Genome Sequencing Center for Infectious Disease"/>
            <person name="Wu L."/>
            <person name="Ma J."/>
        </authorList>
    </citation>
    <scope>NUCLEOTIDE SEQUENCE [LARGE SCALE GENOMIC DNA]</scope>
    <source>
        <strain evidence="17">KCTC 12907</strain>
    </source>
</reference>
<keyword evidence="8" id="KW-0418">Kinase</keyword>
<dbReference type="Proteomes" id="UP001596378">
    <property type="component" value="Unassembled WGS sequence"/>
</dbReference>
<dbReference type="SMART" id="SM00387">
    <property type="entry name" value="HATPase_c"/>
    <property type="match status" value="1"/>
</dbReference>
<evidence type="ECO:0000259" key="15">
    <source>
        <dbReference type="PROSITE" id="PS50109"/>
    </source>
</evidence>
<dbReference type="RefSeq" id="WP_378050102.1">
    <property type="nucleotide sequence ID" value="NZ_JBHMDN010000024.1"/>
</dbReference>
<evidence type="ECO:0000256" key="10">
    <source>
        <dbReference type="ARBA" id="ARBA00022989"/>
    </source>
</evidence>
<dbReference type="InterPro" id="IPR035965">
    <property type="entry name" value="PAS-like_dom_sf"/>
</dbReference>